<dbReference type="SUPFAM" id="SSF52096">
    <property type="entry name" value="ClpP/crotonase"/>
    <property type="match status" value="1"/>
</dbReference>
<dbReference type="PATRIC" id="fig|1288963.3.peg.2997"/>
<dbReference type="SMART" id="SM00245">
    <property type="entry name" value="TSPc"/>
    <property type="match status" value="1"/>
</dbReference>
<dbReference type="PANTHER" id="PTHR32060">
    <property type="entry name" value="TAIL-SPECIFIC PROTEASE"/>
    <property type="match status" value="1"/>
</dbReference>
<dbReference type="GO" id="GO:0030288">
    <property type="term" value="C:outer membrane-bounded periplasmic space"/>
    <property type="evidence" value="ECO:0007669"/>
    <property type="project" value="TreeGrafter"/>
</dbReference>
<dbReference type="InterPro" id="IPR036034">
    <property type="entry name" value="PDZ_sf"/>
</dbReference>
<keyword evidence="2" id="KW-0378">Hydrolase</keyword>
<dbReference type="PANTHER" id="PTHR32060:SF22">
    <property type="entry name" value="CARBOXYL-TERMINAL-PROCESSING PEPTIDASE 3, CHLOROPLASTIC"/>
    <property type="match status" value="1"/>
</dbReference>
<dbReference type="Gene3D" id="3.30.750.170">
    <property type="match status" value="1"/>
</dbReference>
<evidence type="ECO:0000259" key="1">
    <source>
        <dbReference type="SMART" id="SM00245"/>
    </source>
</evidence>
<dbReference type="InterPro" id="IPR029045">
    <property type="entry name" value="ClpP/crotonase-like_dom_sf"/>
</dbReference>
<evidence type="ECO:0000313" key="2">
    <source>
        <dbReference type="EMBL" id="EON76555.1"/>
    </source>
</evidence>
<accession>R7ZR14</accession>
<dbReference type="GO" id="GO:0006508">
    <property type="term" value="P:proteolysis"/>
    <property type="evidence" value="ECO:0007669"/>
    <property type="project" value="UniProtKB-KW"/>
</dbReference>
<feature type="domain" description="Tail specific protease" evidence="1">
    <location>
        <begin position="208"/>
        <end position="419"/>
    </location>
</feature>
<keyword evidence="3" id="KW-1185">Reference proteome</keyword>
<sequence length="475" mass="53427">MHLEYQNTKSSFDFEKGKPFSIFFAFISKIKLLAGMRIRGLLPKLLFITLMASASCTQDEELPEVRFKRVKEAIYSSMNEWYFWNHLIPTGINIDQHTSYQSLLRSMMYTQLDEWSYITTPQEFNRAFTGQQAGHGFGIAIGLDDRLFVSFVYNESPAGKDGWQRGWEIVGVNGRPTSSYRSGNGYNLQLGPNTSDIQNTFVLKLPDGSEITRRIGKTEYQTNSVLHKEIIKIDEKQVGYWVYNSFRATRGVTPTKSVEVEDALAFFEEAQISELVIDLRYNGGGSVDVAEQIMNALIPGIHDGKLMYTNALNDSKSNLNESQNFKKTGNLELNRILFLTSRGSASASELIINCLEPYMETVIIGENTFGKPVGSFPLSRFNNTLSANDVELVPITFAIANANGKAEYFGGFSPQFLAGDDVSKNWGNQQDPRLRAALDYLQFGSVGPQARQSYKDHGWAMIDNFNGLLKEFPAY</sequence>
<protein>
    <submittedName>
        <fullName evidence="2">Carboxyl-terminal protease</fullName>
    </submittedName>
</protein>
<reference evidence="2 3" key="1">
    <citation type="submission" date="2013-02" db="EMBL/GenBank/DDBJ databases">
        <title>A novel strain isolated from Lonar lake, Maharashtra, India.</title>
        <authorList>
            <person name="Singh A."/>
        </authorList>
    </citation>
    <scope>NUCLEOTIDE SEQUENCE [LARGE SCALE GENOMIC DNA]</scope>
    <source>
        <strain evidence="2 3">AK24</strain>
    </source>
</reference>
<dbReference type="Gene3D" id="3.90.226.10">
    <property type="entry name" value="2-enoyl-CoA Hydratase, Chain A, domain 1"/>
    <property type="match status" value="1"/>
</dbReference>
<keyword evidence="2" id="KW-0645">Protease</keyword>
<dbReference type="InterPro" id="IPR005151">
    <property type="entry name" value="Tail-specific_protease"/>
</dbReference>
<evidence type="ECO:0000313" key="3">
    <source>
        <dbReference type="Proteomes" id="UP000013909"/>
    </source>
</evidence>
<dbReference type="Pfam" id="PF18294">
    <property type="entry name" value="Pept_S41_N"/>
    <property type="match status" value="1"/>
</dbReference>
<comment type="caution">
    <text evidence="2">The sequence shown here is derived from an EMBL/GenBank/DDBJ whole genome shotgun (WGS) entry which is preliminary data.</text>
</comment>
<dbReference type="CDD" id="cd07561">
    <property type="entry name" value="Peptidase_S41_CPP_like"/>
    <property type="match status" value="1"/>
</dbReference>
<proteinExistence type="predicted"/>
<dbReference type="GO" id="GO:0007165">
    <property type="term" value="P:signal transduction"/>
    <property type="evidence" value="ECO:0007669"/>
    <property type="project" value="TreeGrafter"/>
</dbReference>
<dbReference type="EMBL" id="AQHR01000085">
    <property type="protein sequence ID" value="EON76555.1"/>
    <property type="molecule type" value="Genomic_DNA"/>
</dbReference>
<name>R7ZR14_9BACT</name>
<dbReference type="AlphaFoldDB" id="R7ZR14"/>
<dbReference type="MEROPS" id="S41.012"/>
<dbReference type="Gene3D" id="2.30.42.10">
    <property type="match status" value="1"/>
</dbReference>
<dbReference type="STRING" id="1232681.ADIS_3005"/>
<organism evidence="2 3">
    <name type="scientific">Lunatimonas lonarensis</name>
    <dbReference type="NCBI Taxonomy" id="1232681"/>
    <lineage>
        <taxon>Bacteria</taxon>
        <taxon>Pseudomonadati</taxon>
        <taxon>Bacteroidota</taxon>
        <taxon>Cytophagia</taxon>
        <taxon>Cytophagales</taxon>
        <taxon>Cyclobacteriaceae</taxon>
    </lineage>
</organism>
<dbReference type="Proteomes" id="UP000013909">
    <property type="component" value="Unassembled WGS sequence"/>
</dbReference>
<gene>
    <name evidence="2" type="ORF">ADIS_3005</name>
</gene>
<dbReference type="Pfam" id="PF03572">
    <property type="entry name" value="Peptidase_S41"/>
    <property type="match status" value="1"/>
</dbReference>
<dbReference type="GO" id="GO:0008236">
    <property type="term" value="F:serine-type peptidase activity"/>
    <property type="evidence" value="ECO:0007669"/>
    <property type="project" value="InterPro"/>
</dbReference>
<dbReference type="GO" id="GO:0004175">
    <property type="term" value="F:endopeptidase activity"/>
    <property type="evidence" value="ECO:0007669"/>
    <property type="project" value="TreeGrafter"/>
</dbReference>
<dbReference type="InterPro" id="IPR041613">
    <property type="entry name" value="Pept_S41_N"/>
</dbReference>